<dbReference type="Proteomes" id="UP000199334">
    <property type="component" value="Unassembled WGS sequence"/>
</dbReference>
<accession>A0A1G9WWR6</accession>
<dbReference type="CDD" id="cd06166">
    <property type="entry name" value="Sortase_D_2"/>
    <property type="match status" value="1"/>
</dbReference>
<dbReference type="EMBL" id="FNIG01000001">
    <property type="protein sequence ID" value="SDM88515.1"/>
    <property type="molecule type" value="Genomic_DNA"/>
</dbReference>
<evidence type="ECO:0000313" key="4">
    <source>
        <dbReference type="Proteomes" id="UP000199334"/>
    </source>
</evidence>
<keyword evidence="4" id="KW-1185">Reference proteome</keyword>
<dbReference type="SUPFAM" id="SSF63817">
    <property type="entry name" value="Sortase"/>
    <property type="match status" value="1"/>
</dbReference>
<proteinExistence type="predicted"/>
<dbReference type="GO" id="GO:0016787">
    <property type="term" value="F:hydrolase activity"/>
    <property type="evidence" value="ECO:0007669"/>
    <property type="project" value="UniProtKB-KW"/>
</dbReference>
<dbReference type="STRING" id="237069.SAMN05216498_0908"/>
<dbReference type="OrthoDB" id="154054at2"/>
<feature type="active site" description="Acyl-thioester intermediate" evidence="2">
    <location>
        <position position="187"/>
    </location>
</feature>
<name>A0A1G9WWR6_9BACI</name>
<feature type="active site" description="Proton donor/acceptor" evidence="2">
    <location>
        <position position="125"/>
    </location>
</feature>
<reference evidence="3 4" key="1">
    <citation type="submission" date="2016-10" db="EMBL/GenBank/DDBJ databases">
        <authorList>
            <person name="de Groot N.N."/>
        </authorList>
    </citation>
    <scope>NUCLEOTIDE SEQUENCE [LARGE SCALE GENOMIC DNA]</scope>
    <source>
        <strain evidence="3 4">CGMCC 1.3442</strain>
    </source>
</reference>
<dbReference type="InterPro" id="IPR042000">
    <property type="entry name" value="Sortase_D_2"/>
</dbReference>
<gene>
    <name evidence="3" type="ORF">SAMN05216498_0908</name>
</gene>
<dbReference type="Gene3D" id="2.40.260.10">
    <property type="entry name" value="Sortase"/>
    <property type="match status" value="1"/>
</dbReference>
<organism evidence="3 4">
    <name type="scientific">Tenuibacillus multivorans</name>
    <dbReference type="NCBI Taxonomy" id="237069"/>
    <lineage>
        <taxon>Bacteria</taxon>
        <taxon>Bacillati</taxon>
        <taxon>Bacillota</taxon>
        <taxon>Bacilli</taxon>
        <taxon>Bacillales</taxon>
        <taxon>Bacillaceae</taxon>
        <taxon>Tenuibacillus</taxon>
    </lineage>
</organism>
<dbReference type="Pfam" id="PF04203">
    <property type="entry name" value="Sortase"/>
    <property type="match status" value="1"/>
</dbReference>
<dbReference type="InterPro" id="IPR023365">
    <property type="entry name" value="Sortase_dom-sf"/>
</dbReference>
<dbReference type="NCBIfam" id="TIGR01076">
    <property type="entry name" value="sortase_fam"/>
    <property type="match status" value="1"/>
</dbReference>
<protein>
    <submittedName>
        <fullName evidence="3">Sortase A</fullName>
    </submittedName>
</protein>
<sequence length="209" mass="23317">MKRFIAVLLMLIGIGLIVFPHVQKQIYASQEKQLVEEFQQLDDLFESQSREEIQLHGDDPQGEPNASIESPQLSQNVVGLLHIDKINLTLPLLKGATEENLNIGAGILNETDPLGEVGNTGIAAHRAYKHGRLFNRLDEMRIGDRLTVETLEGEIKYVVFQTEVVLPNDVSVLKSNAEESIITLITCEPIYNPTHRLIVQAKRVSENAS</sequence>
<dbReference type="AlphaFoldDB" id="A0A1G9WWR6"/>
<evidence type="ECO:0000256" key="2">
    <source>
        <dbReference type="PIRSR" id="PIRSR605754-1"/>
    </source>
</evidence>
<keyword evidence="1" id="KW-0378">Hydrolase</keyword>
<dbReference type="RefSeq" id="WP_093855406.1">
    <property type="nucleotide sequence ID" value="NZ_BJVZ01000025.1"/>
</dbReference>
<dbReference type="InterPro" id="IPR005754">
    <property type="entry name" value="Sortase"/>
</dbReference>
<evidence type="ECO:0000313" key="3">
    <source>
        <dbReference type="EMBL" id="SDM88515.1"/>
    </source>
</evidence>
<evidence type="ECO:0000256" key="1">
    <source>
        <dbReference type="ARBA" id="ARBA00022801"/>
    </source>
</evidence>